<organism evidence="8 9">
    <name type="scientific">Paraburkholderia denitrificans</name>
    <dbReference type="NCBI Taxonomy" id="694025"/>
    <lineage>
        <taxon>Bacteria</taxon>
        <taxon>Pseudomonadati</taxon>
        <taxon>Pseudomonadota</taxon>
        <taxon>Betaproteobacteria</taxon>
        <taxon>Burkholderiales</taxon>
        <taxon>Burkholderiaceae</taxon>
        <taxon>Paraburkholderia</taxon>
    </lineage>
</organism>
<dbReference type="InterPro" id="IPR007267">
    <property type="entry name" value="GtrA_DPMS_TM"/>
</dbReference>
<sequence length="146" mass="16256">MPANSKTPMTHGLRNAFGQLLRYGLVGVTINLAGYLIFVLATTHGAEPKLTMTLLYIAGIASSFWANRNWTFKDRGNVLGPGLRYGSAYALGYLLNLGLLLVFVDYLHYSPRVIQFIAVFVVAAFLFVTLKLLVFMQPATMQEKHR</sequence>
<comment type="subcellular location">
    <subcellularLocation>
        <location evidence="1">Membrane</location>
        <topology evidence="1">Multi-pass membrane protein</topology>
    </subcellularLocation>
</comment>
<feature type="transmembrane region" description="Helical" evidence="6">
    <location>
        <begin position="113"/>
        <end position="136"/>
    </location>
</feature>
<dbReference type="Pfam" id="PF04138">
    <property type="entry name" value="GtrA_DPMS_TM"/>
    <property type="match status" value="1"/>
</dbReference>
<dbReference type="Proteomes" id="UP001596103">
    <property type="component" value="Unassembled WGS sequence"/>
</dbReference>
<accession>A0ABW0JAL1</accession>
<keyword evidence="9" id="KW-1185">Reference proteome</keyword>
<gene>
    <name evidence="8" type="ORF">ACFPTO_15295</name>
</gene>
<evidence type="ECO:0000313" key="8">
    <source>
        <dbReference type="EMBL" id="MFC5430156.1"/>
    </source>
</evidence>
<comment type="caution">
    <text evidence="8">The sequence shown here is derived from an EMBL/GenBank/DDBJ whole genome shotgun (WGS) entry which is preliminary data.</text>
</comment>
<evidence type="ECO:0000313" key="9">
    <source>
        <dbReference type="Proteomes" id="UP001596103"/>
    </source>
</evidence>
<proteinExistence type="inferred from homology"/>
<evidence type="ECO:0000256" key="5">
    <source>
        <dbReference type="ARBA" id="ARBA00023136"/>
    </source>
</evidence>
<name>A0ABW0JAL1_9BURK</name>
<dbReference type="EMBL" id="JBHSMP010000017">
    <property type="protein sequence ID" value="MFC5430156.1"/>
    <property type="molecule type" value="Genomic_DNA"/>
</dbReference>
<keyword evidence="3 6" id="KW-0812">Transmembrane</keyword>
<dbReference type="RefSeq" id="WP_377712371.1">
    <property type="nucleotide sequence ID" value="NZ_JBHSMP010000017.1"/>
</dbReference>
<keyword evidence="5 6" id="KW-0472">Membrane</keyword>
<feature type="transmembrane region" description="Helical" evidence="6">
    <location>
        <begin position="50"/>
        <end position="67"/>
    </location>
</feature>
<comment type="similarity">
    <text evidence="2">Belongs to the GtrA family.</text>
</comment>
<evidence type="ECO:0000256" key="2">
    <source>
        <dbReference type="ARBA" id="ARBA00009399"/>
    </source>
</evidence>
<evidence type="ECO:0000256" key="3">
    <source>
        <dbReference type="ARBA" id="ARBA00022692"/>
    </source>
</evidence>
<protein>
    <submittedName>
        <fullName evidence="8">GtrA family protein</fullName>
    </submittedName>
</protein>
<feature type="domain" description="GtrA/DPMS transmembrane" evidence="7">
    <location>
        <begin position="22"/>
        <end position="135"/>
    </location>
</feature>
<dbReference type="PANTHER" id="PTHR38459">
    <property type="entry name" value="PROPHAGE BACTOPRENOL-LINKED GLUCOSE TRANSLOCASE HOMOLOG"/>
    <property type="match status" value="1"/>
</dbReference>
<evidence type="ECO:0000256" key="1">
    <source>
        <dbReference type="ARBA" id="ARBA00004141"/>
    </source>
</evidence>
<evidence type="ECO:0000256" key="6">
    <source>
        <dbReference type="SAM" id="Phobius"/>
    </source>
</evidence>
<keyword evidence="4 6" id="KW-1133">Transmembrane helix</keyword>
<evidence type="ECO:0000256" key="4">
    <source>
        <dbReference type="ARBA" id="ARBA00022989"/>
    </source>
</evidence>
<reference evidence="9" key="1">
    <citation type="journal article" date="2019" name="Int. J. Syst. Evol. Microbiol.">
        <title>The Global Catalogue of Microorganisms (GCM) 10K type strain sequencing project: providing services to taxonomists for standard genome sequencing and annotation.</title>
        <authorList>
            <consortium name="The Broad Institute Genomics Platform"/>
            <consortium name="The Broad Institute Genome Sequencing Center for Infectious Disease"/>
            <person name="Wu L."/>
            <person name="Ma J."/>
        </authorList>
    </citation>
    <scope>NUCLEOTIDE SEQUENCE [LARGE SCALE GENOMIC DNA]</scope>
    <source>
        <strain evidence="9">CCUG 56042</strain>
    </source>
</reference>
<feature type="transmembrane region" description="Helical" evidence="6">
    <location>
        <begin position="20"/>
        <end position="38"/>
    </location>
</feature>
<dbReference type="PANTHER" id="PTHR38459:SF1">
    <property type="entry name" value="PROPHAGE BACTOPRENOL-LINKED GLUCOSE TRANSLOCASE HOMOLOG"/>
    <property type="match status" value="1"/>
</dbReference>
<evidence type="ECO:0000259" key="7">
    <source>
        <dbReference type="Pfam" id="PF04138"/>
    </source>
</evidence>
<feature type="transmembrane region" description="Helical" evidence="6">
    <location>
        <begin position="88"/>
        <end position="107"/>
    </location>
</feature>
<dbReference type="InterPro" id="IPR051401">
    <property type="entry name" value="GtrA_CellWall_Glycosyl"/>
</dbReference>